<dbReference type="EMBL" id="WBNI01001408">
    <property type="protein sequence ID" value="NXD71540.1"/>
    <property type="molecule type" value="Genomic_DNA"/>
</dbReference>
<dbReference type="Gene3D" id="3.30.70.330">
    <property type="match status" value="1"/>
</dbReference>
<feature type="domain" description="NID" evidence="10">
    <location>
        <begin position="144"/>
        <end position="232"/>
    </location>
</feature>
<protein>
    <submittedName>
        <fullName evidence="11">IN35 protein</fullName>
    </submittedName>
</protein>
<evidence type="ECO:0000256" key="1">
    <source>
        <dbReference type="ARBA" id="ARBA00004123"/>
    </source>
</evidence>
<feature type="domain" description="NID" evidence="10">
    <location>
        <begin position="36"/>
        <end position="134"/>
    </location>
</feature>
<evidence type="ECO:0000256" key="5">
    <source>
        <dbReference type="ARBA" id="ARBA00022490"/>
    </source>
</evidence>
<keyword evidence="6" id="KW-0964">Secreted</keyword>
<comment type="similarity">
    <text evidence="4">Belongs to the NMI family.</text>
</comment>
<gene>
    <name evidence="11" type="primary">Ifi35</name>
    <name evidence="11" type="ORF">EOLROS_R05150</name>
</gene>
<reference evidence="11" key="1">
    <citation type="submission" date="2019-09" db="EMBL/GenBank/DDBJ databases">
        <title>Bird 10,000 Genomes (B10K) Project - Family phase.</title>
        <authorList>
            <person name="Zhang G."/>
        </authorList>
    </citation>
    <scope>NUCLEOTIDE SEQUENCE</scope>
    <source>
        <strain evidence="11">B10K-DU-025-06</strain>
        <tissue evidence="11">Mixed tissue sample</tissue>
    </source>
</reference>
<dbReference type="Proteomes" id="UP000637704">
    <property type="component" value="Unassembled WGS sequence"/>
</dbReference>
<dbReference type="GO" id="GO:0045088">
    <property type="term" value="P:regulation of innate immune response"/>
    <property type="evidence" value="ECO:0007669"/>
    <property type="project" value="UniProtKB-ARBA"/>
</dbReference>
<evidence type="ECO:0000256" key="3">
    <source>
        <dbReference type="ARBA" id="ARBA00004613"/>
    </source>
</evidence>
<name>A0A851YFD6_EOLRO</name>
<dbReference type="GO" id="GO:0005634">
    <property type="term" value="C:nucleus"/>
    <property type="evidence" value="ECO:0007669"/>
    <property type="project" value="UniProtKB-SubCell"/>
</dbReference>
<dbReference type="InterPro" id="IPR012677">
    <property type="entry name" value="Nucleotide-bd_a/b_plait_sf"/>
</dbReference>
<evidence type="ECO:0000259" key="10">
    <source>
        <dbReference type="Pfam" id="PF07292"/>
    </source>
</evidence>
<evidence type="ECO:0000256" key="7">
    <source>
        <dbReference type="ARBA" id="ARBA00022588"/>
    </source>
</evidence>
<dbReference type="PANTHER" id="PTHR15225">
    <property type="entry name" value="INTERFERON-INDUCED PROTEIN 35/NMI N-MYC/STAT INTERACTING PROTEIN"/>
    <property type="match status" value="1"/>
</dbReference>
<evidence type="ECO:0000256" key="8">
    <source>
        <dbReference type="ARBA" id="ARBA00022859"/>
    </source>
</evidence>
<dbReference type="InterPro" id="IPR009909">
    <property type="entry name" value="Nmi/IFP35_dom"/>
</dbReference>
<evidence type="ECO:0000313" key="12">
    <source>
        <dbReference type="Proteomes" id="UP000637704"/>
    </source>
</evidence>
<keyword evidence="12" id="KW-1185">Reference proteome</keyword>
<keyword evidence="5" id="KW-0963">Cytoplasm</keyword>
<evidence type="ECO:0000256" key="2">
    <source>
        <dbReference type="ARBA" id="ARBA00004496"/>
    </source>
</evidence>
<evidence type="ECO:0000256" key="4">
    <source>
        <dbReference type="ARBA" id="ARBA00010081"/>
    </source>
</evidence>
<evidence type="ECO:0000313" key="11">
    <source>
        <dbReference type="EMBL" id="NXD71540.1"/>
    </source>
</evidence>
<comment type="caution">
    <text evidence="11">The sequence shown here is derived from an EMBL/GenBank/DDBJ whole genome shotgun (WGS) entry which is preliminary data.</text>
</comment>
<dbReference type="AlphaFoldDB" id="A0A851YFD6"/>
<accession>A0A851YFD6</accession>
<dbReference type="GO" id="GO:0005737">
    <property type="term" value="C:cytoplasm"/>
    <property type="evidence" value="ECO:0007669"/>
    <property type="project" value="UniProtKB-SubCell"/>
</dbReference>
<keyword evidence="7" id="KW-0399">Innate immunity</keyword>
<organism evidence="11 12">
    <name type="scientific">Eolophus roseicapilla</name>
    <name type="common">Galah cockatoo</name>
    <name type="synonym">Cacatua roseicapilla</name>
    <dbReference type="NCBI Taxonomy" id="176039"/>
    <lineage>
        <taxon>Eukaryota</taxon>
        <taxon>Metazoa</taxon>
        <taxon>Chordata</taxon>
        <taxon>Craniata</taxon>
        <taxon>Vertebrata</taxon>
        <taxon>Euteleostomi</taxon>
        <taxon>Archelosauria</taxon>
        <taxon>Archosauria</taxon>
        <taxon>Dinosauria</taxon>
        <taxon>Saurischia</taxon>
        <taxon>Theropoda</taxon>
        <taxon>Coelurosauria</taxon>
        <taxon>Aves</taxon>
        <taxon>Neognathae</taxon>
        <taxon>Neoaves</taxon>
        <taxon>Telluraves</taxon>
        <taxon>Australaves</taxon>
        <taxon>Psittaciformes</taxon>
        <taxon>Cacatuidae</taxon>
        <taxon>Eolophus</taxon>
    </lineage>
</organism>
<dbReference type="GO" id="GO:0045087">
    <property type="term" value="P:innate immune response"/>
    <property type="evidence" value="ECO:0007669"/>
    <property type="project" value="UniProtKB-KW"/>
</dbReference>
<keyword evidence="8" id="KW-0391">Immunity</keyword>
<feature type="non-terminal residue" evidence="11">
    <location>
        <position position="251"/>
    </location>
</feature>
<comment type="subcellular location">
    <subcellularLocation>
        <location evidence="2">Cytoplasm</location>
    </subcellularLocation>
    <subcellularLocation>
        <location evidence="1">Nucleus</location>
    </subcellularLocation>
    <subcellularLocation>
        <location evidence="3">Secreted</location>
    </subcellularLocation>
</comment>
<feature type="non-terminal residue" evidence="11">
    <location>
        <position position="1"/>
    </location>
</feature>
<sequence>ALPEKKMAFKGLVTNNNVNKLMLTPLVHYPLLGGSALITFEKAEVAQRIIEAKEHMVELSCGEELEELDQCRVRVQAAPVDILLPSALEIRLTQSSRSIILSDLPSLDIPEETLLDKLEIFFSKTKNGGGEVESRELLDNSGQVVMTFAEDGVAGLLIERGCIQVPLGKQTYELKISPCVSGEVSNLKLQPSRCPRTVLLSGIPDVLSEEPMRDILEIHFQKPSRGGGEVDSLGYVPAGRHGVAVFTEDAG</sequence>
<proteinExistence type="inferred from homology"/>
<dbReference type="PANTHER" id="PTHR15225:SF1">
    <property type="entry name" value="INTERFERON-INDUCED 35 KDA PROTEIN"/>
    <property type="match status" value="1"/>
</dbReference>
<dbReference type="Pfam" id="PF07292">
    <property type="entry name" value="NID"/>
    <property type="match status" value="2"/>
</dbReference>
<evidence type="ECO:0000256" key="9">
    <source>
        <dbReference type="ARBA" id="ARBA00023242"/>
    </source>
</evidence>
<keyword evidence="9" id="KW-0539">Nucleus</keyword>
<evidence type="ECO:0000256" key="6">
    <source>
        <dbReference type="ARBA" id="ARBA00022525"/>
    </source>
</evidence>
<dbReference type="FunFam" id="3.30.70.330:FF:000300">
    <property type="entry name" value="Interferon-induced protein 35"/>
    <property type="match status" value="1"/>
</dbReference>
<dbReference type="GO" id="GO:0005615">
    <property type="term" value="C:extracellular space"/>
    <property type="evidence" value="ECO:0007669"/>
    <property type="project" value="UniProtKB-ARBA"/>
</dbReference>